<protein>
    <recommendedName>
        <fullName evidence="3">F-box domain-containing protein</fullName>
    </recommendedName>
</protein>
<dbReference type="InterPro" id="IPR038883">
    <property type="entry name" value="AN11006-like"/>
</dbReference>
<sequence>MQLSRPDSHRGFRFLDLPAEIRLNVYSFLLVCQSKCPVAIYYNSCRSHTSRITGLSRGIAILRACKLIYEEAAPVLYGSNKFVFCSIFFPIFLAQIGIKSVSLLHEVELNCIVDQGCFDRGVRMLGSAVSMNKLTVGNGLWSPERPRLMASTLWPMVKSLDAARKSKSDPTQKRNDIPEIFGFVQQTFSEDRLRLPKEQARDDALEFASKVREILRENLLMGF</sequence>
<keyword evidence="2" id="KW-1185">Reference proteome</keyword>
<gene>
    <name evidence="1" type="ORF">HII31_02533</name>
</gene>
<organism evidence="1 2">
    <name type="scientific">Pseudocercospora fuligena</name>
    <dbReference type="NCBI Taxonomy" id="685502"/>
    <lineage>
        <taxon>Eukaryota</taxon>
        <taxon>Fungi</taxon>
        <taxon>Dikarya</taxon>
        <taxon>Ascomycota</taxon>
        <taxon>Pezizomycotina</taxon>
        <taxon>Dothideomycetes</taxon>
        <taxon>Dothideomycetidae</taxon>
        <taxon>Mycosphaerellales</taxon>
        <taxon>Mycosphaerellaceae</taxon>
        <taxon>Pseudocercospora</taxon>
    </lineage>
</organism>
<reference evidence="1" key="1">
    <citation type="submission" date="2020-04" db="EMBL/GenBank/DDBJ databases">
        <title>Draft genome resource of the tomato pathogen Pseudocercospora fuligena.</title>
        <authorList>
            <person name="Zaccaron A."/>
        </authorList>
    </citation>
    <scope>NUCLEOTIDE SEQUENCE</scope>
    <source>
        <strain evidence="1">PF001</strain>
    </source>
</reference>
<evidence type="ECO:0008006" key="3">
    <source>
        <dbReference type="Google" id="ProtNLM"/>
    </source>
</evidence>
<proteinExistence type="predicted"/>
<name>A0A8H6RSM8_9PEZI</name>
<dbReference type="EMBL" id="JABCIY010000031">
    <property type="protein sequence ID" value="KAF7196132.1"/>
    <property type="molecule type" value="Genomic_DNA"/>
</dbReference>
<comment type="caution">
    <text evidence="1">The sequence shown here is derived from an EMBL/GenBank/DDBJ whole genome shotgun (WGS) entry which is preliminary data.</text>
</comment>
<dbReference type="AlphaFoldDB" id="A0A8H6RSM8"/>
<evidence type="ECO:0000313" key="2">
    <source>
        <dbReference type="Proteomes" id="UP000660729"/>
    </source>
</evidence>
<dbReference type="PANTHER" id="PTHR42085:SF2">
    <property type="entry name" value="F-BOX DOMAIN-CONTAINING PROTEIN"/>
    <property type="match status" value="1"/>
</dbReference>
<accession>A0A8H6RSM8</accession>
<dbReference type="OrthoDB" id="3650371at2759"/>
<dbReference type="PANTHER" id="PTHR42085">
    <property type="entry name" value="F-BOX DOMAIN-CONTAINING PROTEIN"/>
    <property type="match status" value="1"/>
</dbReference>
<dbReference type="Proteomes" id="UP000660729">
    <property type="component" value="Unassembled WGS sequence"/>
</dbReference>
<evidence type="ECO:0000313" key="1">
    <source>
        <dbReference type="EMBL" id="KAF7196132.1"/>
    </source>
</evidence>